<reference evidence="1" key="1">
    <citation type="journal article" date="2021" name="Proc. Natl. Acad. Sci. U.S.A.">
        <title>A Catalog of Tens of Thousands of Viruses from Human Metagenomes Reveals Hidden Associations with Chronic Diseases.</title>
        <authorList>
            <person name="Tisza M.J."/>
            <person name="Buck C.B."/>
        </authorList>
    </citation>
    <scope>NUCLEOTIDE SEQUENCE</scope>
    <source>
        <strain evidence="1">Ct5ra14</strain>
    </source>
</reference>
<protein>
    <submittedName>
        <fullName evidence="1">Uncharacterized protein</fullName>
    </submittedName>
</protein>
<organism evidence="1">
    <name type="scientific">Myoviridae sp. ct5ra14</name>
    <dbReference type="NCBI Taxonomy" id="2827659"/>
    <lineage>
        <taxon>Viruses</taxon>
        <taxon>Duplodnaviria</taxon>
        <taxon>Heunggongvirae</taxon>
        <taxon>Uroviricota</taxon>
        <taxon>Caudoviricetes</taxon>
    </lineage>
</organism>
<evidence type="ECO:0000313" key="1">
    <source>
        <dbReference type="EMBL" id="DAF57226.1"/>
    </source>
</evidence>
<proteinExistence type="predicted"/>
<dbReference type="EMBL" id="BK032730">
    <property type="protein sequence ID" value="DAF57226.1"/>
    <property type="molecule type" value="Genomic_DNA"/>
</dbReference>
<accession>A0A8S5T377</accession>
<name>A0A8S5T377_9CAUD</name>
<sequence length="77" mass="9534">MHVTPRTCPGPGDLWHLSWQEEKRQAEYERLLEDFFEKYIPRYCDERINQLAENGEDERHPEIEPIFDEYLEENEWH</sequence>